<dbReference type="Pfam" id="PF02953">
    <property type="entry name" value="zf-Tim10_DDP"/>
    <property type="match status" value="1"/>
</dbReference>
<feature type="compositionally biased region" description="Polar residues" evidence="1">
    <location>
        <begin position="493"/>
        <end position="509"/>
    </location>
</feature>
<feature type="compositionally biased region" description="Basic and acidic residues" evidence="1">
    <location>
        <begin position="384"/>
        <end position="393"/>
    </location>
</feature>
<feature type="region of interest" description="Disordered" evidence="1">
    <location>
        <begin position="111"/>
        <end position="148"/>
    </location>
</feature>
<organism evidence="3 4">
    <name type="scientific">Adineta ricciae</name>
    <name type="common">Rotifer</name>
    <dbReference type="NCBI Taxonomy" id="249248"/>
    <lineage>
        <taxon>Eukaryota</taxon>
        <taxon>Metazoa</taxon>
        <taxon>Spiralia</taxon>
        <taxon>Gnathifera</taxon>
        <taxon>Rotifera</taxon>
        <taxon>Eurotatoria</taxon>
        <taxon>Bdelloidea</taxon>
        <taxon>Adinetida</taxon>
        <taxon>Adinetidae</taxon>
        <taxon>Adineta</taxon>
    </lineage>
</organism>
<gene>
    <name evidence="3" type="ORF">XAT740_LOCUS8463</name>
</gene>
<feature type="compositionally biased region" description="Polar residues" evidence="1">
    <location>
        <begin position="349"/>
        <end position="363"/>
    </location>
</feature>
<feature type="compositionally biased region" description="Basic and acidic residues" evidence="1">
    <location>
        <begin position="729"/>
        <end position="739"/>
    </location>
</feature>
<feature type="region of interest" description="Disordered" evidence="1">
    <location>
        <begin position="706"/>
        <end position="739"/>
    </location>
</feature>
<feature type="compositionally biased region" description="Basic and acidic residues" evidence="1">
    <location>
        <begin position="339"/>
        <end position="348"/>
    </location>
</feature>
<dbReference type="Proteomes" id="UP000663828">
    <property type="component" value="Unassembled WGS sequence"/>
</dbReference>
<feature type="compositionally biased region" description="Low complexity" evidence="1">
    <location>
        <begin position="291"/>
        <end position="302"/>
    </location>
</feature>
<feature type="compositionally biased region" description="Low complexity" evidence="1">
    <location>
        <begin position="715"/>
        <end position="728"/>
    </location>
</feature>
<evidence type="ECO:0000313" key="4">
    <source>
        <dbReference type="Proteomes" id="UP000663828"/>
    </source>
</evidence>
<feature type="region of interest" description="Disordered" evidence="1">
    <location>
        <begin position="476"/>
        <end position="517"/>
    </location>
</feature>
<proteinExistence type="predicted"/>
<dbReference type="SUPFAM" id="SSF144122">
    <property type="entry name" value="Tim10-like"/>
    <property type="match status" value="1"/>
</dbReference>
<sequence>MSENDRMVSEVDDGMLCILSVLTLTPSTYSPLNFRLIKYLYWCFSLGDIMIKYLRDKIIGHPAVFSRAGELPIEDMPPMKRTNSQNSLNDLMSASTISNDTTSQVEKLLAAAAGRRPTSSSSPIIIPKKPSRSNESSMPSDDVSMPTLPSACQQLEHSAARDRISVKNKRRQPLKQKLSTLRETDDNDVDLFASKIDDNNTNDDDDDLIVPPVPTKQSYIFNHLFSSPSTTAMTISSTPDEEQSRMMMTSHVEPKILQPLFDSSDLGSARARLRMSVRPRDRSADNILLATNTNMTSETSSTRPTLAPVNSSPIQRSVSFKRPQEINDIKLKPRPILKSRKEESRKNDLPSTETIENESTSVDPPNHDEETQNLSRSRSSSQEHIYDNLDVFKRPKPTNIMPSHEDEPSPATYVKTREHPVSTPRLRPTTMLVSTNNDKPSTNEFENVFNQFKKRGSICRVPANEENAIAPVPVEEARAPTPPPSVDPAQPINEPTTKPADTTPVPQASNRRKTVGGVCLPAGNKVATNDNKPAASWIDIAKQKQNKFQSISNDKKHENESEQAVLHEPVVTTRKTTPSTDVRLNRKSMFEQPTNQSNSHVLERIMDLSSSAGQGIGDPQLASFIEQENQKQRFQSVVHSLTEQCWEICSPSISSRLDGKSETCLANCVERFIDSSNYIINKLGQEGAAAVASMKSNEFSTSTDFSLGAPDMGLQSPEFSSGFSSSTSQEEKKSSWKFW</sequence>
<feature type="region of interest" description="Disordered" evidence="1">
    <location>
        <begin position="157"/>
        <end position="176"/>
    </location>
</feature>
<accession>A0A814A7I2</accession>
<feature type="region of interest" description="Disordered" evidence="1">
    <location>
        <begin position="290"/>
        <end position="421"/>
    </location>
</feature>
<dbReference type="InterPro" id="IPR035427">
    <property type="entry name" value="Tim10-like_dom_sf"/>
</dbReference>
<feature type="compositionally biased region" description="Basic and acidic residues" evidence="1">
    <location>
        <begin position="322"/>
        <end position="331"/>
    </location>
</feature>
<dbReference type="EMBL" id="CAJNOR010000422">
    <property type="protein sequence ID" value="CAF0909612.1"/>
    <property type="molecule type" value="Genomic_DNA"/>
</dbReference>
<feature type="compositionally biased region" description="Low complexity" evidence="1">
    <location>
        <begin position="115"/>
        <end position="128"/>
    </location>
</feature>
<reference evidence="3" key="1">
    <citation type="submission" date="2021-02" db="EMBL/GenBank/DDBJ databases">
        <authorList>
            <person name="Nowell W R."/>
        </authorList>
    </citation>
    <scope>NUCLEOTIDE SEQUENCE</scope>
</reference>
<keyword evidence="4" id="KW-1185">Reference proteome</keyword>
<feature type="domain" description="Tim10-like" evidence="2">
    <location>
        <begin position="624"/>
        <end position="683"/>
    </location>
</feature>
<dbReference type="Gene3D" id="1.10.287.810">
    <property type="entry name" value="Mitochondrial import inner membrane translocase subunit tim13 like domains"/>
    <property type="match status" value="1"/>
</dbReference>
<evidence type="ECO:0000256" key="1">
    <source>
        <dbReference type="SAM" id="MobiDB-lite"/>
    </source>
</evidence>
<feature type="compositionally biased region" description="Polar residues" evidence="1">
    <location>
        <begin position="372"/>
        <end position="383"/>
    </location>
</feature>
<evidence type="ECO:0000313" key="3">
    <source>
        <dbReference type="EMBL" id="CAF0909612.1"/>
    </source>
</evidence>
<dbReference type="InterPro" id="IPR004217">
    <property type="entry name" value="Tim10-like"/>
</dbReference>
<comment type="caution">
    <text evidence="3">The sequence shown here is derived from an EMBL/GenBank/DDBJ whole genome shotgun (WGS) entry which is preliminary data.</text>
</comment>
<dbReference type="AlphaFoldDB" id="A0A814A7I2"/>
<feature type="compositionally biased region" description="Polar residues" evidence="1">
    <location>
        <begin position="308"/>
        <end position="318"/>
    </location>
</feature>
<name>A0A814A7I2_ADIRI</name>
<protein>
    <recommendedName>
        <fullName evidence="2">Tim10-like domain-containing protein</fullName>
    </recommendedName>
</protein>
<evidence type="ECO:0000259" key="2">
    <source>
        <dbReference type="Pfam" id="PF02953"/>
    </source>
</evidence>